<sequence length="54" mass="6251">MSYDVFAHFVKMGGTVFFTGFFVLTIIYALWPKNKARFERAAQLPLLDDDHPEV</sequence>
<dbReference type="AlphaFoldDB" id="A0A918NHR7"/>
<keyword evidence="1" id="KW-0812">Transmembrane</keyword>
<keyword evidence="1" id="KW-1133">Transmembrane helix</keyword>
<dbReference type="Proteomes" id="UP000600865">
    <property type="component" value="Unassembled WGS sequence"/>
</dbReference>
<organism evidence="2 3">
    <name type="scientific">Litorimonas cladophorae</name>
    <dbReference type="NCBI Taxonomy" id="1220491"/>
    <lineage>
        <taxon>Bacteria</taxon>
        <taxon>Pseudomonadati</taxon>
        <taxon>Pseudomonadota</taxon>
        <taxon>Alphaproteobacteria</taxon>
        <taxon>Maricaulales</taxon>
        <taxon>Robiginitomaculaceae</taxon>
    </lineage>
</organism>
<comment type="caution">
    <text evidence="2">The sequence shown here is derived from an EMBL/GenBank/DDBJ whole genome shotgun (WGS) entry which is preliminary data.</text>
</comment>
<dbReference type="Pfam" id="PF05545">
    <property type="entry name" value="FixQ"/>
    <property type="match status" value="1"/>
</dbReference>
<dbReference type="EMBL" id="BMYV01000002">
    <property type="protein sequence ID" value="GGX71456.1"/>
    <property type="molecule type" value="Genomic_DNA"/>
</dbReference>
<evidence type="ECO:0000313" key="2">
    <source>
        <dbReference type="EMBL" id="GGX71456.1"/>
    </source>
</evidence>
<evidence type="ECO:0000256" key="1">
    <source>
        <dbReference type="SAM" id="Phobius"/>
    </source>
</evidence>
<evidence type="ECO:0000313" key="3">
    <source>
        <dbReference type="Proteomes" id="UP000600865"/>
    </source>
</evidence>
<evidence type="ECO:0008006" key="4">
    <source>
        <dbReference type="Google" id="ProtNLM"/>
    </source>
</evidence>
<proteinExistence type="predicted"/>
<dbReference type="RefSeq" id="WP_189585716.1">
    <property type="nucleotide sequence ID" value="NZ_BMYV01000002.1"/>
</dbReference>
<keyword evidence="1" id="KW-0472">Membrane</keyword>
<protein>
    <recommendedName>
        <fullName evidence="4">Cytochrome c oxidase cbb3-type subunit 4</fullName>
    </recommendedName>
</protein>
<dbReference type="CDD" id="cd01324">
    <property type="entry name" value="cbb3_Oxidase_CcoQ"/>
    <property type="match status" value="1"/>
</dbReference>
<dbReference type="InterPro" id="IPR008621">
    <property type="entry name" value="Cbb3-typ_cyt_oxidase_comp"/>
</dbReference>
<reference evidence="2 3" key="1">
    <citation type="journal article" date="2014" name="Int. J. Syst. Evol. Microbiol.">
        <title>Complete genome sequence of Corynebacterium casei LMG S-19264T (=DSM 44701T), isolated from a smear-ripened cheese.</title>
        <authorList>
            <consortium name="US DOE Joint Genome Institute (JGI-PGF)"/>
            <person name="Walter F."/>
            <person name="Albersmeier A."/>
            <person name="Kalinowski J."/>
            <person name="Ruckert C."/>
        </authorList>
    </citation>
    <scope>NUCLEOTIDE SEQUENCE [LARGE SCALE GENOMIC DNA]</scope>
    <source>
        <strain evidence="2 3">KCTC 23968</strain>
    </source>
</reference>
<gene>
    <name evidence="2" type="ORF">GCM10011309_22080</name>
</gene>
<feature type="transmembrane region" description="Helical" evidence="1">
    <location>
        <begin position="12"/>
        <end position="31"/>
    </location>
</feature>
<accession>A0A918NHR7</accession>
<keyword evidence="3" id="KW-1185">Reference proteome</keyword>
<name>A0A918NHR7_9PROT</name>